<gene>
    <name evidence="8" type="ORF">CL943_01100</name>
</gene>
<feature type="domain" description="AAA+ ATPase" evidence="6">
    <location>
        <begin position="53"/>
        <end position="201"/>
    </location>
</feature>
<dbReference type="InterPro" id="IPR036388">
    <property type="entry name" value="WH-like_DNA-bd_sf"/>
</dbReference>
<accession>A0A2D6M0E2</accession>
<dbReference type="InterPro" id="IPR055237">
    <property type="entry name" value="Cdc6_lid"/>
</dbReference>
<dbReference type="NCBIfam" id="TIGR02928">
    <property type="entry name" value="orc1/cdc6 family replication initiation protein"/>
    <property type="match status" value="1"/>
</dbReference>
<evidence type="ECO:0000256" key="3">
    <source>
        <dbReference type="ARBA" id="ARBA00022741"/>
    </source>
</evidence>
<dbReference type="Gene3D" id="1.10.10.10">
    <property type="entry name" value="Winged helix-like DNA-binding domain superfamily/Winged helix DNA-binding domain"/>
    <property type="match status" value="1"/>
</dbReference>
<evidence type="ECO:0000256" key="1">
    <source>
        <dbReference type="ARBA" id="ARBA00006184"/>
    </source>
</evidence>
<dbReference type="HAMAP" id="MF_01407">
    <property type="entry name" value="ORC1_type_DNA_replic_protein"/>
    <property type="match status" value="1"/>
</dbReference>
<feature type="domain" description="Cdc6 C-terminal" evidence="7">
    <location>
        <begin position="299"/>
        <end position="373"/>
    </location>
</feature>
<dbReference type="Proteomes" id="UP000226592">
    <property type="component" value="Unassembled WGS sequence"/>
</dbReference>
<organism evidence="8 9">
    <name type="scientific">Candidatus Iainarchaeum sp</name>
    <dbReference type="NCBI Taxonomy" id="3101447"/>
    <lineage>
        <taxon>Archaea</taxon>
        <taxon>Candidatus Iainarchaeota</taxon>
        <taxon>Candidatus Iainarchaeia</taxon>
        <taxon>Candidatus Iainarchaeales</taxon>
        <taxon>Candidatus Iainarchaeaceae</taxon>
        <taxon>Candidatus Iainarchaeum</taxon>
    </lineage>
</organism>
<dbReference type="PANTHER" id="PTHR10763:SF26">
    <property type="entry name" value="CELL DIVISION CONTROL PROTEIN 6 HOMOLOG"/>
    <property type="match status" value="1"/>
</dbReference>
<dbReference type="SUPFAM" id="SSF46785">
    <property type="entry name" value="Winged helix' DNA-binding domain"/>
    <property type="match status" value="1"/>
</dbReference>
<sequence length="377" mass="41957">MSKNIFEGGSEENLIFRDERFLYPEFVPEKLPHRDAEIDSLVFALKPITAGKKPQNSIVLGRSGTGKTAAVKYVLKELEEFSDRAKSLYLNCFEFNTRHGVLTEISNFLGEPTPRRGIATDEAYSKLLAALKRASFTPIIVLDEVDQLLQGNEASKLFYDLLRVVEHEKNGFGLVLISNDFSFSTKLDARVKSSLAHQSITFEPYSPMQLKDILRERAQYAFHPNALDKEAINVAAAHAAKLGGDARIAIESLLKAGRLAERENVKKLLPQHLQQVFAEVDASGLKKYVSSLSEHERNLLLLVPSSSEIGSGELLEKYSASVDTPLTPRSFRSMLSKLESLNLIRANFTGKGVRGRTKKISLLVPKAAVLRELDQTK</sequence>
<evidence type="ECO:0000313" key="9">
    <source>
        <dbReference type="Proteomes" id="UP000226592"/>
    </source>
</evidence>
<dbReference type="GO" id="GO:0016887">
    <property type="term" value="F:ATP hydrolysis activity"/>
    <property type="evidence" value="ECO:0007669"/>
    <property type="project" value="InterPro"/>
</dbReference>
<dbReference type="GO" id="GO:0006260">
    <property type="term" value="P:DNA replication"/>
    <property type="evidence" value="ECO:0007669"/>
    <property type="project" value="UniProtKB-UniRule"/>
</dbReference>
<dbReference type="EMBL" id="NZBU01000004">
    <property type="protein sequence ID" value="MAG21888.1"/>
    <property type="molecule type" value="Genomic_DNA"/>
</dbReference>
<dbReference type="SMART" id="SM01074">
    <property type="entry name" value="Cdc6_C"/>
    <property type="match status" value="1"/>
</dbReference>
<dbReference type="Pfam" id="PF13401">
    <property type="entry name" value="AAA_22"/>
    <property type="match status" value="1"/>
</dbReference>
<comment type="similarity">
    <text evidence="1 5">Belongs to the CDC6/cdc18 family.</text>
</comment>
<dbReference type="PANTHER" id="PTHR10763">
    <property type="entry name" value="CELL DIVISION CONTROL PROTEIN 6-RELATED"/>
    <property type="match status" value="1"/>
</dbReference>
<dbReference type="InterPro" id="IPR036390">
    <property type="entry name" value="WH_DNA-bd_sf"/>
</dbReference>
<dbReference type="Pfam" id="PF22703">
    <property type="entry name" value="Cdc6_lid"/>
    <property type="match status" value="1"/>
</dbReference>
<dbReference type="InterPro" id="IPR050311">
    <property type="entry name" value="ORC1/CDC6"/>
</dbReference>
<evidence type="ECO:0000313" key="8">
    <source>
        <dbReference type="EMBL" id="MAG21888.1"/>
    </source>
</evidence>
<dbReference type="InterPro" id="IPR049945">
    <property type="entry name" value="AAA_22"/>
</dbReference>
<reference evidence="9" key="1">
    <citation type="submission" date="2017-09" db="EMBL/GenBank/DDBJ databases">
        <title>The Reconstruction of 2,631 Draft Metagenome-Assembled Genomes from the Global Oceans.</title>
        <authorList>
            <person name="Tully B.J."/>
            <person name="Graham E.D."/>
            <person name="Heidelberg J.F."/>
        </authorList>
    </citation>
    <scope>NUCLEOTIDE SEQUENCE [LARGE SCALE GENOMIC DNA]</scope>
</reference>
<dbReference type="Gene3D" id="1.10.8.60">
    <property type="match status" value="1"/>
</dbReference>
<evidence type="ECO:0000259" key="6">
    <source>
        <dbReference type="SMART" id="SM00382"/>
    </source>
</evidence>
<dbReference type="Pfam" id="PF09079">
    <property type="entry name" value="WHD_Cdc6"/>
    <property type="match status" value="1"/>
</dbReference>
<dbReference type="SMART" id="SM00382">
    <property type="entry name" value="AAA"/>
    <property type="match status" value="1"/>
</dbReference>
<dbReference type="InterPro" id="IPR003593">
    <property type="entry name" value="AAA+_ATPase"/>
</dbReference>
<keyword evidence="2 5" id="KW-0235">DNA replication</keyword>
<comment type="caution">
    <text evidence="8">The sequence shown here is derived from an EMBL/GenBank/DDBJ whole genome shotgun (WGS) entry which is preliminary data.</text>
</comment>
<keyword evidence="4 5" id="KW-0067">ATP-binding</keyword>
<dbReference type="GO" id="GO:0005524">
    <property type="term" value="F:ATP binding"/>
    <property type="evidence" value="ECO:0007669"/>
    <property type="project" value="UniProtKB-UniRule"/>
</dbReference>
<dbReference type="AlphaFoldDB" id="A0A2D6M0E2"/>
<protein>
    <recommendedName>
        <fullName evidence="5">ORC1-type DNA replication protein</fullName>
    </recommendedName>
</protein>
<dbReference type="Gene3D" id="3.40.50.300">
    <property type="entry name" value="P-loop containing nucleotide triphosphate hydrolases"/>
    <property type="match status" value="1"/>
</dbReference>
<feature type="binding site" evidence="5">
    <location>
        <position position="205"/>
    </location>
    <ligand>
        <name>ATP</name>
        <dbReference type="ChEBI" id="CHEBI:30616"/>
    </ligand>
</feature>
<evidence type="ECO:0000259" key="7">
    <source>
        <dbReference type="SMART" id="SM01074"/>
    </source>
</evidence>
<dbReference type="InterPro" id="IPR014277">
    <property type="entry name" value="Orc1/Cdc6_arc"/>
</dbReference>
<proteinExistence type="inferred from homology"/>
<dbReference type="InterPro" id="IPR027417">
    <property type="entry name" value="P-loop_NTPase"/>
</dbReference>
<feature type="binding site" evidence="5">
    <location>
        <begin position="65"/>
        <end position="69"/>
    </location>
    <ligand>
        <name>ATP</name>
        <dbReference type="ChEBI" id="CHEBI:30616"/>
    </ligand>
</feature>
<feature type="binding site" evidence="5">
    <location>
        <position position="217"/>
    </location>
    <ligand>
        <name>ATP</name>
        <dbReference type="ChEBI" id="CHEBI:30616"/>
    </ligand>
</feature>
<evidence type="ECO:0000256" key="5">
    <source>
        <dbReference type="HAMAP-Rule" id="MF_01407"/>
    </source>
</evidence>
<keyword evidence="3 5" id="KW-0547">Nucleotide-binding</keyword>
<evidence type="ECO:0000256" key="2">
    <source>
        <dbReference type="ARBA" id="ARBA00022705"/>
    </source>
</evidence>
<dbReference type="InterPro" id="IPR015163">
    <property type="entry name" value="Cdc6_C"/>
</dbReference>
<evidence type="ECO:0000256" key="4">
    <source>
        <dbReference type="ARBA" id="ARBA00022840"/>
    </source>
</evidence>
<comment type="function">
    <text evidence="5">Involved in regulation of DNA replication.</text>
</comment>
<dbReference type="SUPFAM" id="SSF52540">
    <property type="entry name" value="P-loop containing nucleoside triphosphate hydrolases"/>
    <property type="match status" value="1"/>
</dbReference>
<name>A0A2D6M0E2_9ARCH</name>